<reference evidence="2" key="1">
    <citation type="submission" date="2020-10" db="EMBL/GenBank/DDBJ databases">
        <authorList>
            <person name="Kikuchi T."/>
        </authorList>
    </citation>
    <scope>NUCLEOTIDE SEQUENCE</scope>
    <source>
        <strain evidence="2">NKZ352</strain>
    </source>
</reference>
<gene>
    <name evidence="2" type="ORF">CAUJ_LOCUS11302</name>
</gene>
<sequence length="427" mass="47910">MVDFFSAGRYDSRASSRYLTKVDENYYGDTLAPQLPRTPAPRTPKMRPQRLKPSVKSVPRKQKLNISAPPNNSLLINFPLGCNADEDVVRKELSRFGKVKSVSSCFIDGCQSFVIMDDDIRRVGGEYAVTSGDSAVERIINDNRGLLSVHGFIWTVTRPSDQTSCHQSRMGGNDLIDGPSPLRRGRLNKLAGATTLMNVYQNYRYHHMQASSVTSKTSTAASTSSINPISEKSSFFSSTPSTSISCSSAGPSTLLQVSSFESVASNATSFLLQNYPIAPVNFAKGYLPLAPPYHILPDTPFFRNTNIIPPPRRPNEGVGTLQRILNRYLESMEQNDEQQIAELEELEDSHSTRFRRCHSTRRGFLGGTASIENLIFRLNLSPVQSHPRRKRMQLMKISFFIVISRFNRFPFLIVPFPLLFSFQFFVD</sequence>
<dbReference type="AlphaFoldDB" id="A0A8S1HFN9"/>
<evidence type="ECO:0000256" key="1">
    <source>
        <dbReference type="SAM" id="MobiDB-lite"/>
    </source>
</evidence>
<organism evidence="2 3">
    <name type="scientific">Caenorhabditis auriculariae</name>
    <dbReference type="NCBI Taxonomy" id="2777116"/>
    <lineage>
        <taxon>Eukaryota</taxon>
        <taxon>Metazoa</taxon>
        <taxon>Ecdysozoa</taxon>
        <taxon>Nematoda</taxon>
        <taxon>Chromadorea</taxon>
        <taxon>Rhabditida</taxon>
        <taxon>Rhabditina</taxon>
        <taxon>Rhabditomorpha</taxon>
        <taxon>Rhabditoidea</taxon>
        <taxon>Rhabditidae</taxon>
        <taxon>Peloderinae</taxon>
        <taxon>Caenorhabditis</taxon>
    </lineage>
</organism>
<evidence type="ECO:0000313" key="3">
    <source>
        <dbReference type="Proteomes" id="UP000835052"/>
    </source>
</evidence>
<accession>A0A8S1HFN9</accession>
<comment type="caution">
    <text evidence="2">The sequence shown here is derived from an EMBL/GenBank/DDBJ whole genome shotgun (WGS) entry which is preliminary data.</text>
</comment>
<dbReference type="OrthoDB" id="5834796at2759"/>
<proteinExistence type="predicted"/>
<feature type="region of interest" description="Disordered" evidence="1">
    <location>
        <begin position="30"/>
        <end position="63"/>
    </location>
</feature>
<name>A0A8S1HFN9_9PELO</name>
<protein>
    <submittedName>
        <fullName evidence="2">Uncharacterized protein</fullName>
    </submittedName>
</protein>
<dbReference type="EMBL" id="CAJGYM010000054">
    <property type="protein sequence ID" value="CAD6195383.1"/>
    <property type="molecule type" value="Genomic_DNA"/>
</dbReference>
<keyword evidence="3" id="KW-1185">Reference proteome</keyword>
<evidence type="ECO:0000313" key="2">
    <source>
        <dbReference type="EMBL" id="CAD6195383.1"/>
    </source>
</evidence>
<dbReference type="Proteomes" id="UP000835052">
    <property type="component" value="Unassembled WGS sequence"/>
</dbReference>